<dbReference type="EMBL" id="BAAANE010000004">
    <property type="protein sequence ID" value="GAA1632523.1"/>
    <property type="molecule type" value="Genomic_DNA"/>
</dbReference>
<dbReference type="InterPro" id="IPR002711">
    <property type="entry name" value="HNH"/>
</dbReference>
<evidence type="ECO:0000313" key="4">
    <source>
        <dbReference type="EMBL" id="GAA1632523.1"/>
    </source>
</evidence>
<evidence type="ECO:0000259" key="3">
    <source>
        <dbReference type="SMART" id="SM00507"/>
    </source>
</evidence>
<feature type="region of interest" description="Disordered" evidence="2">
    <location>
        <begin position="242"/>
        <end position="267"/>
    </location>
</feature>
<evidence type="ECO:0000313" key="5">
    <source>
        <dbReference type="Proteomes" id="UP001501319"/>
    </source>
</evidence>
<evidence type="ECO:0000256" key="1">
    <source>
        <dbReference type="ARBA" id="ARBA00023450"/>
    </source>
</evidence>
<dbReference type="CDD" id="cd00085">
    <property type="entry name" value="HNHc"/>
    <property type="match status" value="1"/>
</dbReference>
<gene>
    <name evidence="4" type="ORF">GCM10009744_21120</name>
</gene>
<evidence type="ECO:0000256" key="2">
    <source>
        <dbReference type="SAM" id="MobiDB-lite"/>
    </source>
</evidence>
<dbReference type="InterPro" id="IPR003870">
    <property type="entry name" value="DUF222"/>
</dbReference>
<dbReference type="Pfam" id="PF01844">
    <property type="entry name" value="HNH"/>
    <property type="match status" value="1"/>
</dbReference>
<dbReference type="Proteomes" id="UP001501319">
    <property type="component" value="Unassembled WGS sequence"/>
</dbReference>
<accession>A0ABN2F658</accession>
<name>A0ABN2F658_9ACTN</name>
<comment type="caution">
    <text evidence="4">The sequence shown here is derived from an EMBL/GenBank/DDBJ whole genome shotgun (WGS) entry which is preliminary data.</text>
</comment>
<dbReference type="RefSeq" id="WP_344110848.1">
    <property type="nucleotide sequence ID" value="NZ_BAAANE010000004.1"/>
</dbReference>
<organism evidence="4 5">
    <name type="scientific">Kribbella alba</name>
    <dbReference type="NCBI Taxonomy" id="190197"/>
    <lineage>
        <taxon>Bacteria</taxon>
        <taxon>Bacillati</taxon>
        <taxon>Actinomycetota</taxon>
        <taxon>Actinomycetes</taxon>
        <taxon>Propionibacteriales</taxon>
        <taxon>Kribbellaceae</taxon>
        <taxon>Kribbella</taxon>
    </lineage>
</organism>
<feature type="domain" description="HNH nuclease" evidence="3">
    <location>
        <begin position="496"/>
        <end position="548"/>
    </location>
</feature>
<feature type="region of interest" description="Disordered" evidence="2">
    <location>
        <begin position="328"/>
        <end position="390"/>
    </location>
</feature>
<dbReference type="Pfam" id="PF02720">
    <property type="entry name" value="DUF222"/>
    <property type="match status" value="1"/>
</dbReference>
<feature type="compositionally biased region" description="Low complexity" evidence="2">
    <location>
        <begin position="350"/>
        <end position="390"/>
    </location>
</feature>
<sequence>MSECPVDQPTDEVLRPLPLPAGHSPLTTTTDDPRSEDPEARFQAFVAKVRERALAYDKHGMLGRFDEEDDHNNGSLLYDAVVFQDTAQLTDSGWLDRIEAISRLEARLAALKAESIAGFDDSVHGVSADLGHRHPEPGDRAATAGERRWHAGDLRSVSDEVALALDLHRAAATHRIHTSCELTHNFPATLHALREGALTERAAFTIVLELSVLDDVDELRAAEEAVLRWARKNPLQRIKQAARKEAARRNPAATDKAHKKARAERSVRMVPSDFGTADLIHNQDAADAAAIMTSLSRAAARRRRQGDPRSWDQLRSDIALARLLPRTKTATDSVGGSGKASRETTRSDVAADAAAPDNPGAAADAAAPGNPGAAADAPTPSVPADGSALADDGDLDGAMVGADATVLIHATGAELRALLDGEESTGGEVDGYGPIPQNSLRKHLIKALAQTLLPNLPTTPVKSRRNGLSLQRSRIDLRVIDEPPAGDPDKYTPSAEMNRYVRQRDRICRFPGCNRPAEFTDVDHRVAFAAGGRTTVENLHCLCRHHHRLKHEGNWDVRLNADGSYTWTSPTGRRYREEAPDPGPDP</sequence>
<feature type="region of interest" description="Disordered" evidence="2">
    <location>
        <begin position="1"/>
        <end position="37"/>
    </location>
</feature>
<feature type="region of interest" description="Disordered" evidence="2">
    <location>
        <begin position="566"/>
        <end position="586"/>
    </location>
</feature>
<reference evidence="4 5" key="1">
    <citation type="journal article" date="2019" name="Int. J. Syst. Evol. Microbiol.">
        <title>The Global Catalogue of Microorganisms (GCM) 10K type strain sequencing project: providing services to taxonomists for standard genome sequencing and annotation.</title>
        <authorList>
            <consortium name="The Broad Institute Genomics Platform"/>
            <consortium name="The Broad Institute Genome Sequencing Center for Infectious Disease"/>
            <person name="Wu L."/>
            <person name="Ma J."/>
        </authorList>
    </citation>
    <scope>NUCLEOTIDE SEQUENCE [LARGE SCALE GENOMIC DNA]</scope>
    <source>
        <strain evidence="4 5">JCM 14306</strain>
    </source>
</reference>
<keyword evidence="5" id="KW-1185">Reference proteome</keyword>
<comment type="similarity">
    <text evidence="1">Belongs to the Rv1128c/1148c/1588c/1702c/1945/3466 family.</text>
</comment>
<dbReference type="InterPro" id="IPR003615">
    <property type="entry name" value="HNH_nuc"/>
</dbReference>
<proteinExistence type="inferred from homology"/>
<dbReference type="SMART" id="SM00507">
    <property type="entry name" value="HNHc"/>
    <property type="match status" value="1"/>
</dbReference>
<dbReference type="Gene3D" id="1.10.30.50">
    <property type="match status" value="1"/>
</dbReference>
<protein>
    <recommendedName>
        <fullName evidence="3">HNH nuclease domain-containing protein</fullName>
    </recommendedName>
</protein>